<dbReference type="PANTHER" id="PTHR24412">
    <property type="entry name" value="KELCH PROTEIN"/>
    <property type="match status" value="1"/>
</dbReference>
<evidence type="ECO:0000256" key="1">
    <source>
        <dbReference type="ARBA" id="ARBA00022441"/>
    </source>
</evidence>
<dbReference type="SUPFAM" id="SSF117281">
    <property type="entry name" value="Kelch motif"/>
    <property type="match status" value="1"/>
</dbReference>
<evidence type="ECO:0000256" key="2">
    <source>
        <dbReference type="ARBA" id="ARBA00022737"/>
    </source>
</evidence>
<dbReference type="AlphaFoldDB" id="A0A6J6QVD9"/>
<keyword evidence="2" id="KW-0677">Repeat</keyword>
<keyword evidence="1" id="KW-0880">Kelch repeat</keyword>
<dbReference type="InterPro" id="IPR006652">
    <property type="entry name" value="Kelch_1"/>
</dbReference>
<dbReference type="PANTHER" id="PTHR24412:SF441">
    <property type="entry name" value="KELCH-LIKE PROTEIN 28"/>
    <property type="match status" value="1"/>
</dbReference>
<proteinExistence type="predicted"/>
<reference evidence="3" key="1">
    <citation type="submission" date="2020-05" db="EMBL/GenBank/DDBJ databases">
        <authorList>
            <person name="Chiriac C."/>
            <person name="Salcher M."/>
            <person name="Ghai R."/>
            <person name="Kavagutti S V."/>
        </authorList>
    </citation>
    <scope>NUCLEOTIDE SEQUENCE</scope>
</reference>
<gene>
    <name evidence="3" type="ORF">UFOPK2582_01527</name>
</gene>
<dbReference type="EMBL" id="CAEZXS010000234">
    <property type="protein sequence ID" value="CAB4713088.1"/>
    <property type="molecule type" value="Genomic_DNA"/>
</dbReference>
<dbReference type="Pfam" id="PF01344">
    <property type="entry name" value="Kelch_1"/>
    <property type="match status" value="1"/>
</dbReference>
<dbReference type="InterPro" id="IPR015915">
    <property type="entry name" value="Kelch-typ_b-propeller"/>
</dbReference>
<protein>
    <submittedName>
        <fullName evidence="3">Unannotated protein</fullName>
    </submittedName>
</protein>
<sequence>MNWEQLTAHAPWEGRAGLSAAVLNGEIYVLGGSVNDDVVIVGGPPTRKLFNDVWKSADGVNWEQVSVSAPWAARAGAAVVVKDGYLYVLGGEYGFLGTPPPYFNDVWRTRNGSDWELVTASAAWSPRPGHTCDLLDSRIVCFGGYGQSPFPLDVFGRFSPTDVWSSEDGAIWDKETGSPWNAKSKDGIRYDYDSVVAPSGSGATGEAIFTFGGDRETFNFFDPTQWRNVEDDVWRFALEP</sequence>
<name>A0A6J6QVD9_9ZZZZ</name>
<organism evidence="3">
    <name type="scientific">freshwater metagenome</name>
    <dbReference type="NCBI Taxonomy" id="449393"/>
    <lineage>
        <taxon>unclassified sequences</taxon>
        <taxon>metagenomes</taxon>
        <taxon>ecological metagenomes</taxon>
    </lineage>
</organism>
<evidence type="ECO:0000313" key="3">
    <source>
        <dbReference type="EMBL" id="CAB4713088.1"/>
    </source>
</evidence>
<dbReference type="Gene3D" id="2.120.10.80">
    <property type="entry name" value="Kelch-type beta propeller"/>
    <property type="match status" value="1"/>
</dbReference>
<accession>A0A6J6QVD9</accession>